<dbReference type="STRING" id="1169540.A0A0G4EKT0"/>
<dbReference type="GO" id="GO:0004672">
    <property type="term" value="F:protein kinase activity"/>
    <property type="evidence" value="ECO:0007669"/>
    <property type="project" value="InterPro"/>
</dbReference>
<dbReference type="InterPro" id="IPR004147">
    <property type="entry name" value="ABC1_dom"/>
</dbReference>
<dbReference type="VEuPathDB" id="CryptoDB:Vbra_5036"/>
<proteinExistence type="inferred from homology"/>
<feature type="domain" description="Protein kinase" evidence="4">
    <location>
        <begin position="224"/>
        <end position="607"/>
    </location>
</feature>
<dbReference type="PhylomeDB" id="A0A0G4EKT0"/>
<dbReference type="Proteomes" id="UP000041254">
    <property type="component" value="Unassembled WGS sequence"/>
</dbReference>
<keyword evidence="3" id="KW-0732">Signal</keyword>
<accession>A0A0G4EKT0</accession>
<dbReference type="InterPro" id="IPR000719">
    <property type="entry name" value="Prot_kinase_dom"/>
</dbReference>
<sequence length="869" mass="96609">MFSSVLLLLVVLQASSCGRADDAFIVRPSSATIRRQTQNHYHVWMASTIAERSAEIVVAPRRPVVGLPNTSRRTPTPAPTPSKADKLEQLLGLDNYNGTRVSDYYRGRPVQVALRMRRILAPLLSWWVQTRIDDATGRWRSPDAQERLDARRAEQLRRALVATGSVTFIKSGQALALRSDLVKSPLYIKELEKLQDAVGTFSTPLAMRIIEEDLGVPADELFEFDPPEPIASASIGQVYRARLRESGELVAVKVQRPDAYSSAALDIYILRVLANSWKKYKKLRSDMKAISDEFGKQLFGELNYQQEARNCERFGQLFGQGKVAGIQVPKCYTQYTSRRVLVQEWVEGEKGPWRQDGQRLLMLGLQCSVLQLFESGFFHADPHRGNLLRTPDGSLAYLDFGMMANVTEEKRYGLIGTLLGLQNKDIGLVAENLVTLGFLPDETQLDVVVPALENAIADASGGRGTSRLNFTRLNENVQEISYLLPFRIPPFYATIVRTLTILEGLALNVDPDFRLIRGSYPYVARQILESNSWALQRLLQRFLMTPQGRIDWKRLEQLLQLASAASSNDYATFKKAQKKSDLRRFYNRTLVDQQQQEEDDEDLHISTAVVFQILDFLFSPRGEFLLEALINEMVDVVDDVGLATAGLASIASGGILARPTELPDRERLELVLRLALRLADARPSPAASTSPQSQSPLLPAAFSSFMATTTNGQQSGQQRQSDVRRFAERVVALLRDPRTSSQFSTIIQKGGGVAAEVLRRLFERSTQRAFRQGVEAVLNPTALGLAGNALSILSQTLTPPSPPNTAGSTQQQKQMQQQADGSPRAGDGGRRGGRRRMRRVSDFSSGSVSSFDDGSKGGRRGGRRGMRPR</sequence>
<reference evidence="5 6" key="1">
    <citation type="submission" date="2014-11" db="EMBL/GenBank/DDBJ databases">
        <authorList>
            <person name="Zhu J."/>
            <person name="Qi W."/>
            <person name="Song R."/>
        </authorList>
    </citation>
    <scope>NUCLEOTIDE SEQUENCE [LARGE SCALE GENOMIC DNA]</scope>
</reference>
<protein>
    <recommendedName>
        <fullName evidence="4">Protein kinase domain-containing protein</fullName>
    </recommendedName>
</protein>
<feature type="region of interest" description="Disordered" evidence="2">
    <location>
        <begin position="794"/>
        <end position="869"/>
    </location>
</feature>
<keyword evidence="6" id="KW-1185">Reference proteome</keyword>
<evidence type="ECO:0000256" key="3">
    <source>
        <dbReference type="SAM" id="SignalP"/>
    </source>
</evidence>
<organism evidence="5 6">
    <name type="scientific">Vitrella brassicaformis (strain CCMP3155)</name>
    <dbReference type="NCBI Taxonomy" id="1169540"/>
    <lineage>
        <taxon>Eukaryota</taxon>
        <taxon>Sar</taxon>
        <taxon>Alveolata</taxon>
        <taxon>Colpodellida</taxon>
        <taxon>Vitrellaceae</taxon>
        <taxon>Vitrella</taxon>
    </lineage>
</organism>
<feature type="chain" id="PRO_5005187258" description="Protein kinase domain-containing protein" evidence="3">
    <location>
        <begin position="21"/>
        <end position="869"/>
    </location>
</feature>
<dbReference type="OrthoDB" id="431892at2759"/>
<dbReference type="AlphaFoldDB" id="A0A0G4EKT0"/>
<dbReference type="InterPro" id="IPR011009">
    <property type="entry name" value="Kinase-like_dom_sf"/>
</dbReference>
<dbReference type="GO" id="GO:0005524">
    <property type="term" value="F:ATP binding"/>
    <property type="evidence" value="ECO:0007669"/>
    <property type="project" value="InterPro"/>
</dbReference>
<dbReference type="SUPFAM" id="SSF56112">
    <property type="entry name" value="Protein kinase-like (PK-like)"/>
    <property type="match status" value="1"/>
</dbReference>
<dbReference type="OMA" id="NCERFRG"/>
<dbReference type="PANTHER" id="PTHR10566">
    <property type="entry name" value="CHAPERONE-ACTIVITY OF BC1 COMPLEX CABC1 -RELATED"/>
    <property type="match status" value="1"/>
</dbReference>
<comment type="similarity">
    <text evidence="1">Belongs to the protein kinase superfamily. ADCK protein kinase family.</text>
</comment>
<gene>
    <name evidence="5" type="ORF">Vbra_5036</name>
</gene>
<dbReference type="InterPro" id="IPR050154">
    <property type="entry name" value="UbiB_kinase"/>
</dbReference>
<dbReference type="CDD" id="cd05121">
    <property type="entry name" value="ABC1_ADCK3-like"/>
    <property type="match status" value="1"/>
</dbReference>
<dbReference type="PANTHER" id="PTHR10566:SF128">
    <property type="entry name" value="UBIB DOMAIN CONTAINING KINASE"/>
    <property type="match status" value="1"/>
</dbReference>
<evidence type="ECO:0000259" key="4">
    <source>
        <dbReference type="PROSITE" id="PS50011"/>
    </source>
</evidence>
<dbReference type="EMBL" id="CDMY01000253">
    <property type="protein sequence ID" value="CEL97065.1"/>
    <property type="molecule type" value="Genomic_DNA"/>
</dbReference>
<feature type="compositionally biased region" description="Polar residues" evidence="2">
    <location>
        <begin position="794"/>
        <end position="809"/>
    </location>
</feature>
<name>A0A0G4EKT0_VITBC</name>
<dbReference type="InParanoid" id="A0A0G4EKT0"/>
<evidence type="ECO:0000313" key="6">
    <source>
        <dbReference type="Proteomes" id="UP000041254"/>
    </source>
</evidence>
<feature type="signal peptide" evidence="3">
    <location>
        <begin position="1"/>
        <end position="20"/>
    </location>
</feature>
<feature type="compositionally biased region" description="Basic residues" evidence="2">
    <location>
        <begin position="857"/>
        <end position="869"/>
    </location>
</feature>
<evidence type="ECO:0000313" key="5">
    <source>
        <dbReference type="EMBL" id="CEL97065.1"/>
    </source>
</evidence>
<dbReference type="PROSITE" id="PS50011">
    <property type="entry name" value="PROTEIN_KINASE_DOM"/>
    <property type="match status" value="1"/>
</dbReference>
<dbReference type="Pfam" id="PF03109">
    <property type="entry name" value="ABC1"/>
    <property type="match status" value="1"/>
</dbReference>
<evidence type="ECO:0000256" key="1">
    <source>
        <dbReference type="ARBA" id="ARBA00009670"/>
    </source>
</evidence>
<feature type="compositionally biased region" description="Low complexity" evidence="2">
    <location>
        <begin position="842"/>
        <end position="852"/>
    </location>
</feature>
<evidence type="ECO:0000256" key="2">
    <source>
        <dbReference type="SAM" id="MobiDB-lite"/>
    </source>
</evidence>